<dbReference type="Gene3D" id="3.40.50.150">
    <property type="entry name" value="Vaccinia Virus protein VP39"/>
    <property type="match status" value="1"/>
</dbReference>
<sequence>MSVLDYLMTEPMPLRRALKYLLARTEIGSFSFRYRLEAVRRMHYAFILLEGARLASRLGLERISALEFGVAGGSGLRWMERHAAEIEKLYPVRIDIYGFDTGGGLPAPKDYRDLPYHWREGFFAMDRPALERSLSRAKLVFGDVAETSRTFFEQFDPAPIAAVAHDLDFYSSTHDALWLFKQDSRFLLPRLFCYFDDTIGTHRELYNDFTGERLAIAEFNREMDDRKIAVPHYLRAREGWGSWRHQIWVCHSFDHPQYNQFISDEDQQLPLVS</sequence>
<evidence type="ECO:0000313" key="1">
    <source>
        <dbReference type="EMBL" id="MCW3797516.1"/>
    </source>
</evidence>
<proteinExistence type="predicted"/>
<dbReference type="EMBL" id="JAPDOB010000001">
    <property type="protein sequence ID" value="MCW3797516.1"/>
    <property type="molecule type" value="Genomic_DNA"/>
</dbReference>
<organism evidence="1 2">
    <name type="scientific">Sphingomonas arvum</name>
    <dbReference type="NCBI Taxonomy" id="2992113"/>
    <lineage>
        <taxon>Bacteria</taxon>
        <taxon>Pseudomonadati</taxon>
        <taxon>Pseudomonadota</taxon>
        <taxon>Alphaproteobacteria</taxon>
        <taxon>Sphingomonadales</taxon>
        <taxon>Sphingomonadaceae</taxon>
        <taxon>Sphingomonas</taxon>
    </lineage>
</organism>
<dbReference type="InterPro" id="IPR029063">
    <property type="entry name" value="SAM-dependent_MTases_sf"/>
</dbReference>
<reference evidence="1 2" key="1">
    <citation type="submission" date="2022-10" db="EMBL/GenBank/DDBJ databases">
        <title>Sphingomonas sp.</title>
        <authorList>
            <person name="Jin C."/>
        </authorList>
    </citation>
    <scope>NUCLEOTIDE SEQUENCE [LARGE SCALE GENOMIC DNA]</scope>
    <source>
        <strain evidence="1 2">BN140010</strain>
    </source>
</reference>
<evidence type="ECO:0008006" key="3">
    <source>
        <dbReference type="Google" id="ProtNLM"/>
    </source>
</evidence>
<gene>
    <name evidence="1" type="ORF">OMW55_06835</name>
</gene>
<name>A0ABT3JFD7_9SPHN</name>
<keyword evidence="2" id="KW-1185">Reference proteome</keyword>
<dbReference type="RefSeq" id="WP_264881788.1">
    <property type="nucleotide sequence ID" value="NZ_JAPDOB010000001.1"/>
</dbReference>
<protein>
    <recommendedName>
        <fullName evidence="3">Class I SAM-dependent methyltransferase</fullName>
    </recommendedName>
</protein>
<evidence type="ECO:0000313" key="2">
    <source>
        <dbReference type="Proteomes" id="UP001526246"/>
    </source>
</evidence>
<comment type="caution">
    <text evidence="1">The sequence shown here is derived from an EMBL/GenBank/DDBJ whole genome shotgun (WGS) entry which is preliminary data.</text>
</comment>
<accession>A0ABT3JFD7</accession>
<dbReference type="Proteomes" id="UP001526246">
    <property type="component" value="Unassembled WGS sequence"/>
</dbReference>